<evidence type="ECO:0000256" key="1">
    <source>
        <dbReference type="ARBA" id="ARBA00008805"/>
    </source>
</evidence>
<dbReference type="Proteomes" id="UP000316270">
    <property type="component" value="Chromosome 1"/>
</dbReference>
<protein>
    <recommendedName>
        <fullName evidence="2">pyridoxal kinase</fullName>
        <ecNumber evidence="2">2.7.1.35</ecNumber>
    </recommendedName>
</protein>
<evidence type="ECO:0000259" key="7">
    <source>
        <dbReference type="Pfam" id="PF08543"/>
    </source>
</evidence>
<dbReference type="Gene3D" id="3.40.1190.20">
    <property type="match status" value="1"/>
</dbReference>
<gene>
    <name evidence="8" type="ORF">FKW77_006231</name>
</gene>
<evidence type="ECO:0000256" key="4">
    <source>
        <dbReference type="ARBA" id="ARBA00022741"/>
    </source>
</evidence>
<evidence type="ECO:0000256" key="5">
    <source>
        <dbReference type="ARBA" id="ARBA00022777"/>
    </source>
</evidence>
<evidence type="ECO:0000256" key="2">
    <source>
        <dbReference type="ARBA" id="ARBA00012104"/>
    </source>
</evidence>
<keyword evidence="3" id="KW-0808">Transferase</keyword>
<comment type="similarity">
    <text evidence="1">Belongs to the pyridoxine kinase family.</text>
</comment>
<sequence length="394" mass="42741">MADIPETKVLAVASHVAYGYVGNTMVTFVMQYLGCEVSAINTVHYSNHTAYKQVKGRKTPANEITELYTGLQQSLLNDYDVLLSGYIPSAEAVEAVGKIGRDLKFSAGMKAGSFFWVLDPVMGDAGHLYVDPTVLPAYKSILRSADLLLPNQFEAELLSDVKITDLPSLARAIQVLHKEYQVPHVIVTSVKFGEEKALSVIGSSASSDWQPRFWKIEVPSYPVFFSGTGDMFAALTVARLREAVFEAGVQSVASWRSPDDIDAVDLPLAKAVEKVLASMQAILGKTFQYYQDNVKAIEEAESRSGPSHQEAEDGPPRAHILKTKAAEVRVVRNAKDLIDPPDLGSLKAVPLDLDVKELGDERMADELGVVNLGGKGGDGAVHVLNDKRWGPGPS</sequence>
<keyword evidence="5" id="KW-0418">Kinase</keyword>
<keyword evidence="4" id="KW-0547">Nucleotide-binding</keyword>
<accession>A0A517KWK4</accession>
<dbReference type="CDD" id="cd01173">
    <property type="entry name" value="pyridoxal_pyridoxamine_kinase"/>
    <property type="match status" value="1"/>
</dbReference>
<reference evidence="8 9" key="1">
    <citation type="submission" date="2019-07" db="EMBL/GenBank/DDBJ databases">
        <title>Finished genome of Venturia effusa.</title>
        <authorList>
            <person name="Young C.A."/>
            <person name="Cox M.P."/>
            <person name="Ganley A.R.D."/>
            <person name="David W.J."/>
        </authorList>
    </citation>
    <scope>NUCLEOTIDE SEQUENCE [LARGE SCALE GENOMIC DNA]</scope>
    <source>
        <strain evidence="9">albino</strain>
    </source>
</reference>
<dbReference type="GO" id="GO:0005829">
    <property type="term" value="C:cytosol"/>
    <property type="evidence" value="ECO:0007669"/>
    <property type="project" value="TreeGrafter"/>
</dbReference>
<dbReference type="InterPro" id="IPR004625">
    <property type="entry name" value="PyrdxlKinase"/>
</dbReference>
<dbReference type="STRING" id="50376.A0A517KWK4"/>
<dbReference type="EMBL" id="CP042185">
    <property type="protein sequence ID" value="QDS67755.1"/>
    <property type="molecule type" value="Genomic_DNA"/>
</dbReference>
<dbReference type="InterPro" id="IPR029056">
    <property type="entry name" value="Ribokinase-like"/>
</dbReference>
<dbReference type="EC" id="2.7.1.35" evidence="2"/>
<evidence type="ECO:0000313" key="8">
    <source>
        <dbReference type="EMBL" id="QDS67755.1"/>
    </source>
</evidence>
<dbReference type="NCBIfam" id="TIGR00687">
    <property type="entry name" value="pyridox_kin"/>
    <property type="match status" value="1"/>
</dbReference>
<proteinExistence type="inferred from homology"/>
<keyword evidence="6" id="KW-0067">ATP-binding</keyword>
<organism evidence="8 9">
    <name type="scientific">Venturia effusa</name>
    <dbReference type="NCBI Taxonomy" id="50376"/>
    <lineage>
        <taxon>Eukaryota</taxon>
        <taxon>Fungi</taxon>
        <taxon>Dikarya</taxon>
        <taxon>Ascomycota</taxon>
        <taxon>Pezizomycotina</taxon>
        <taxon>Dothideomycetes</taxon>
        <taxon>Pleosporomycetidae</taxon>
        <taxon>Venturiales</taxon>
        <taxon>Venturiaceae</taxon>
        <taxon>Venturia</taxon>
    </lineage>
</organism>
<dbReference type="GO" id="GO:0009443">
    <property type="term" value="P:pyridoxal 5'-phosphate salvage"/>
    <property type="evidence" value="ECO:0007669"/>
    <property type="project" value="InterPro"/>
</dbReference>
<dbReference type="AlphaFoldDB" id="A0A517KWK4"/>
<dbReference type="Pfam" id="PF08543">
    <property type="entry name" value="Phos_pyr_kin"/>
    <property type="match status" value="1"/>
</dbReference>
<dbReference type="PANTHER" id="PTHR10534:SF2">
    <property type="entry name" value="PYRIDOXAL KINASE"/>
    <property type="match status" value="1"/>
</dbReference>
<evidence type="ECO:0000256" key="3">
    <source>
        <dbReference type="ARBA" id="ARBA00022679"/>
    </source>
</evidence>
<dbReference type="GO" id="GO:0008478">
    <property type="term" value="F:pyridoxal kinase activity"/>
    <property type="evidence" value="ECO:0007669"/>
    <property type="project" value="UniProtKB-EC"/>
</dbReference>
<keyword evidence="9" id="KW-1185">Reference proteome</keyword>
<dbReference type="GO" id="GO:0005524">
    <property type="term" value="F:ATP binding"/>
    <property type="evidence" value="ECO:0007669"/>
    <property type="project" value="UniProtKB-KW"/>
</dbReference>
<dbReference type="OrthoDB" id="2104723at2759"/>
<evidence type="ECO:0000313" key="9">
    <source>
        <dbReference type="Proteomes" id="UP000316270"/>
    </source>
</evidence>
<dbReference type="InterPro" id="IPR013749">
    <property type="entry name" value="PM/HMP-P_kinase-1"/>
</dbReference>
<feature type="domain" description="Pyridoxamine kinase/Phosphomethylpyrimidine kinase" evidence="7">
    <location>
        <begin position="114"/>
        <end position="241"/>
    </location>
</feature>
<dbReference type="PANTHER" id="PTHR10534">
    <property type="entry name" value="PYRIDOXAL KINASE"/>
    <property type="match status" value="1"/>
</dbReference>
<name>A0A517KWK4_9PEZI</name>
<evidence type="ECO:0000256" key="6">
    <source>
        <dbReference type="ARBA" id="ARBA00022840"/>
    </source>
</evidence>
<dbReference type="SUPFAM" id="SSF53613">
    <property type="entry name" value="Ribokinase-like"/>
    <property type="match status" value="1"/>
</dbReference>